<dbReference type="InterPro" id="IPR011335">
    <property type="entry name" value="Restrct_endonuc-II-like"/>
</dbReference>
<proteinExistence type="predicted"/>
<keyword evidence="4" id="KW-1185">Reference proteome</keyword>
<dbReference type="OrthoDB" id="9803736at2"/>
<dbReference type="InterPro" id="IPR007560">
    <property type="entry name" value="Restrct_endonuc_IV_Mrr"/>
</dbReference>
<dbReference type="SUPFAM" id="SSF52980">
    <property type="entry name" value="Restriction endonuclease-like"/>
    <property type="match status" value="1"/>
</dbReference>
<dbReference type="GO" id="GO:0009307">
    <property type="term" value="P:DNA restriction-modification system"/>
    <property type="evidence" value="ECO:0007669"/>
    <property type="project" value="InterPro"/>
</dbReference>
<feature type="domain" description="Restriction system protein Mrr-like N-terminal" evidence="2">
    <location>
        <begin position="6"/>
        <end position="90"/>
    </location>
</feature>
<dbReference type="PANTHER" id="PTHR30015:SF7">
    <property type="entry name" value="TYPE IV METHYL-DIRECTED RESTRICTION ENZYME ECOKMRR"/>
    <property type="match status" value="1"/>
</dbReference>
<organism evidence="3 4">
    <name type="scientific">Roseibium aquae</name>
    <dbReference type="NCBI Taxonomy" id="1323746"/>
    <lineage>
        <taxon>Bacteria</taxon>
        <taxon>Pseudomonadati</taxon>
        <taxon>Pseudomonadota</taxon>
        <taxon>Alphaproteobacteria</taxon>
        <taxon>Hyphomicrobiales</taxon>
        <taxon>Stappiaceae</taxon>
        <taxon>Roseibium</taxon>
    </lineage>
</organism>
<dbReference type="EMBL" id="BMFA01000031">
    <property type="protein sequence ID" value="GGB64231.1"/>
    <property type="molecule type" value="Genomic_DNA"/>
</dbReference>
<gene>
    <name evidence="3" type="primary">mrr</name>
    <name evidence="3" type="ORF">GCM10011316_40060</name>
</gene>
<dbReference type="Gene3D" id="3.40.1350.10">
    <property type="match status" value="1"/>
</dbReference>
<dbReference type="InterPro" id="IPR025745">
    <property type="entry name" value="Mrr-like_N_dom"/>
</dbReference>
<dbReference type="GO" id="GO:0015666">
    <property type="term" value="F:restriction endodeoxyribonuclease activity"/>
    <property type="evidence" value="ECO:0007669"/>
    <property type="project" value="TreeGrafter"/>
</dbReference>
<evidence type="ECO:0000259" key="2">
    <source>
        <dbReference type="Pfam" id="PF14338"/>
    </source>
</evidence>
<dbReference type="AlphaFoldDB" id="A0A916TNB8"/>
<dbReference type="PANTHER" id="PTHR30015">
    <property type="entry name" value="MRR RESTRICTION SYSTEM PROTEIN"/>
    <property type="match status" value="1"/>
</dbReference>
<comment type="caution">
    <text evidence="3">The sequence shown here is derived from an EMBL/GenBank/DDBJ whole genome shotgun (WGS) entry which is preliminary data.</text>
</comment>
<feature type="domain" description="Restriction endonuclease type IV Mrr" evidence="1">
    <location>
        <begin position="157"/>
        <end position="276"/>
    </location>
</feature>
<dbReference type="InterPro" id="IPR011856">
    <property type="entry name" value="tRNA_endonuc-like_dom_sf"/>
</dbReference>
<dbReference type="GO" id="GO:0003677">
    <property type="term" value="F:DNA binding"/>
    <property type="evidence" value="ECO:0007669"/>
    <property type="project" value="InterPro"/>
</dbReference>
<sequence>MPIPDFQTLMLPVLRLADAGEIKVADAVGRISDEFALTNQEREELLPSGRQAKIANRVHWSVTYLVKSGLVERPRRGYFAITPKGKSVLSSPPERIDIAFLSQFDGFDDFRTKANEDHPAEVEPTQDLAAGTPEERVEAAFEDLNAALREELLERILAMHPTAFEKLIVDLMLGMGYGANGSGERLGRTSDGGIDGVINEDVLGLDIIHLQAKRYATGNSIGVEKIREFAGALDERGATKGVFVTTSHFAPAAIQYAQRSPKRLILIDGEELTRLLVKYGVAVRGYRILELKKVDTDYFDESEG</sequence>
<evidence type="ECO:0000313" key="4">
    <source>
        <dbReference type="Proteomes" id="UP000605148"/>
    </source>
</evidence>
<dbReference type="Pfam" id="PF14338">
    <property type="entry name" value="Mrr_N"/>
    <property type="match status" value="1"/>
</dbReference>
<dbReference type="RefSeq" id="WP_150497983.1">
    <property type="nucleotide sequence ID" value="NZ_BMFA01000031.1"/>
</dbReference>
<dbReference type="Pfam" id="PF04471">
    <property type="entry name" value="Mrr_cat"/>
    <property type="match status" value="1"/>
</dbReference>
<evidence type="ECO:0000313" key="3">
    <source>
        <dbReference type="EMBL" id="GGB64231.1"/>
    </source>
</evidence>
<accession>A0A916TNB8</accession>
<name>A0A916TNB8_9HYPH</name>
<reference evidence="3" key="2">
    <citation type="submission" date="2020-09" db="EMBL/GenBank/DDBJ databases">
        <authorList>
            <person name="Sun Q."/>
            <person name="Zhou Y."/>
        </authorList>
    </citation>
    <scope>NUCLEOTIDE SEQUENCE</scope>
    <source>
        <strain evidence="3">CGMCC 1.12426</strain>
    </source>
</reference>
<evidence type="ECO:0000259" key="1">
    <source>
        <dbReference type="Pfam" id="PF04471"/>
    </source>
</evidence>
<dbReference type="Proteomes" id="UP000605148">
    <property type="component" value="Unassembled WGS sequence"/>
</dbReference>
<dbReference type="InterPro" id="IPR052906">
    <property type="entry name" value="Type_IV_Methyl-Rstrct_Enzyme"/>
</dbReference>
<reference evidence="3" key="1">
    <citation type="journal article" date="2014" name="Int. J. Syst. Evol. Microbiol.">
        <title>Complete genome sequence of Corynebacterium casei LMG S-19264T (=DSM 44701T), isolated from a smear-ripened cheese.</title>
        <authorList>
            <consortium name="US DOE Joint Genome Institute (JGI-PGF)"/>
            <person name="Walter F."/>
            <person name="Albersmeier A."/>
            <person name="Kalinowski J."/>
            <person name="Ruckert C."/>
        </authorList>
    </citation>
    <scope>NUCLEOTIDE SEQUENCE</scope>
    <source>
        <strain evidence="3">CGMCC 1.12426</strain>
    </source>
</reference>
<protein>
    <submittedName>
        <fullName evidence="3">Restriction system protein mrr</fullName>
    </submittedName>
</protein>